<evidence type="ECO:0000256" key="2">
    <source>
        <dbReference type="ARBA" id="ARBA00022448"/>
    </source>
</evidence>
<dbReference type="GO" id="GO:0005789">
    <property type="term" value="C:endoplasmic reticulum membrane"/>
    <property type="evidence" value="ECO:0007669"/>
    <property type="project" value="TreeGrafter"/>
</dbReference>
<feature type="transmembrane region" description="Helical" evidence="7">
    <location>
        <begin position="20"/>
        <end position="38"/>
    </location>
</feature>
<feature type="transmembrane region" description="Helical" evidence="7">
    <location>
        <begin position="145"/>
        <end position="162"/>
    </location>
</feature>
<dbReference type="OrthoDB" id="999962at2759"/>
<dbReference type="Proteomes" id="UP000054144">
    <property type="component" value="Unassembled WGS sequence"/>
</dbReference>
<name>A0A0D7AF30_9AGAR</name>
<keyword evidence="5 7" id="KW-1133">Transmembrane helix</keyword>
<feature type="transmembrane region" description="Helical" evidence="7">
    <location>
        <begin position="312"/>
        <end position="329"/>
    </location>
</feature>
<evidence type="ECO:0000256" key="5">
    <source>
        <dbReference type="ARBA" id="ARBA00022989"/>
    </source>
</evidence>
<keyword evidence="9" id="KW-1185">Reference proteome</keyword>
<dbReference type="InterPro" id="IPR013657">
    <property type="entry name" value="SCL35B1-4/HUT1"/>
</dbReference>
<dbReference type="EMBL" id="KN881694">
    <property type="protein sequence ID" value="KIY49992.1"/>
    <property type="molecule type" value="Genomic_DNA"/>
</dbReference>
<proteinExistence type="predicted"/>
<protein>
    <submittedName>
        <fullName evidence="8">UAA transporter</fullName>
    </submittedName>
</protein>
<reference evidence="8 9" key="1">
    <citation type="journal article" date="2015" name="Fungal Genet. Biol.">
        <title>Evolution of novel wood decay mechanisms in Agaricales revealed by the genome sequences of Fistulina hepatica and Cylindrobasidium torrendii.</title>
        <authorList>
            <person name="Floudas D."/>
            <person name="Held B.W."/>
            <person name="Riley R."/>
            <person name="Nagy L.G."/>
            <person name="Koehler G."/>
            <person name="Ransdell A.S."/>
            <person name="Younus H."/>
            <person name="Chow J."/>
            <person name="Chiniquy J."/>
            <person name="Lipzen A."/>
            <person name="Tritt A."/>
            <person name="Sun H."/>
            <person name="Haridas S."/>
            <person name="LaButti K."/>
            <person name="Ohm R.A."/>
            <person name="Kues U."/>
            <person name="Blanchette R.A."/>
            <person name="Grigoriev I.V."/>
            <person name="Minto R.E."/>
            <person name="Hibbett D.S."/>
        </authorList>
    </citation>
    <scope>NUCLEOTIDE SEQUENCE [LARGE SCALE GENOMIC DNA]</scope>
    <source>
        <strain evidence="8 9">ATCC 64428</strain>
    </source>
</reference>
<evidence type="ECO:0000256" key="1">
    <source>
        <dbReference type="ARBA" id="ARBA00004127"/>
    </source>
</evidence>
<feature type="transmembrane region" description="Helical" evidence="7">
    <location>
        <begin position="253"/>
        <end position="272"/>
    </location>
</feature>
<dbReference type="PANTHER" id="PTHR10778">
    <property type="entry name" value="SOLUTE CARRIER FAMILY 35 MEMBER B"/>
    <property type="match status" value="1"/>
</dbReference>
<keyword evidence="6 7" id="KW-0472">Membrane</keyword>
<organism evidence="8 9">
    <name type="scientific">Fistulina hepatica ATCC 64428</name>
    <dbReference type="NCBI Taxonomy" id="1128425"/>
    <lineage>
        <taxon>Eukaryota</taxon>
        <taxon>Fungi</taxon>
        <taxon>Dikarya</taxon>
        <taxon>Basidiomycota</taxon>
        <taxon>Agaricomycotina</taxon>
        <taxon>Agaricomycetes</taxon>
        <taxon>Agaricomycetidae</taxon>
        <taxon>Agaricales</taxon>
        <taxon>Fistulinaceae</taxon>
        <taxon>Fistulina</taxon>
    </lineage>
</organism>
<feature type="transmembrane region" description="Helical" evidence="7">
    <location>
        <begin position="182"/>
        <end position="202"/>
    </location>
</feature>
<evidence type="ECO:0000313" key="9">
    <source>
        <dbReference type="Proteomes" id="UP000054144"/>
    </source>
</evidence>
<feature type="transmembrane region" description="Helical" evidence="7">
    <location>
        <begin position="214"/>
        <end position="233"/>
    </location>
</feature>
<dbReference type="Pfam" id="PF08449">
    <property type="entry name" value="UAA"/>
    <property type="match status" value="1"/>
</dbReference>
<dbReference type="AlphaFoldDB" id="A0A0D7AF30"/>
<dbReference type="GO" id="GO:0005462">
    <property type="term" value="F:UDP-N-acetylglucosamine transmembrane transporter activity"/>
    <property type="evidence" value="ECO:0007669"/>
    <property type="project" value="TreeGrafter"/>
</dbReference>
<sequence>MSDIDAGVEPSQAVHAVLDYYSAFSLVLGGCCANVWAYEELLIINPRIGSALTFSQILFITLQSLPTFVDFRRVIPRLKPTQVPLREWIFQVALFASGSLINNWVYAYRVPLPIMIVFRSAGKHHPPSGLPVSMLLGLFVLKKRYTITQVASVVMITTGVILATLSRSSSKSKSSLEDAPHYVTGVALLVLSLFLTGILGLLQERTYRKYGPHWREGIFYTHFFALPIFIFLITDIKQGLHSLYAPPSLDFRIPYAPYFVLAANLGSQLICVRGVNKLSSQVSSVATNLVLTVRKALSLCFSVWWFSNPWSLELVFGAGMVFTGGVLFSNGDRWMDTWRGQKPKSEEAKKER</sequence>
<keyword evidence="4 7" id="KW-0812">Transmembrane</keyword>
<dbReference type="NCBIfam" id="TIGR00803">
    <property type="entry name" value="nst"/>
    <property type="match status" value="1"/>
</dbReference>
<evidence type="ECO:0000313" key="8">
    <source>
        <dbReference type="EMBL" id="KIY49992.1"/>
    </source>
</evidence>
<dbReference type="GO" id="GO:0000139">
    <property type="term" value="C:Golgi membrane"/>
    <property type="evidence" value="ECO:0007669"/>
    <property type="project" value="TreeGrafter"/>
</dbReference>
<gene>
    <name evidence="8" type="ORF">FISHEDRAFT_40036</name>
</gene>
<accession>A0A0D7AF30</accession>
<comment type="subcellular location">
    <subcellularLocation>
        <location evidence="1">Endomembrane system</location>
        <topology evidence="1">Multi-pass membrane protein</topology>
    </subcellularLocation>
</comment>
<dbReference type="PANTHER" id="PTHR10778:SF4">
    <property type="entry name" value="NUCLEOTIDE SUGAR TRANSPORTER SLC35B4"/>
    <property type="match status" value="1"/>
</dbReference>
<evidence type="ECO:0000256" key="4">
    <source>
        <dbReference type="ARBA" id="ARBA00022692"/>
    </source>
</evidence>
<feature type="transmembrane region" description="Helical" evidence="7">
    <location>
        <begin position="284"/>
        <end position="306"/>
    </location>
</feature>
<dbReference type="GO" id="GO:0005464">
    <property type="term" value="F:UDP-xylose transmembrane transporter activity"/>
    <property type="evidence" value="ECO:0007669"/>
    <property type="project" value="TreeGrafter"/>
</dbReference>
<keyword evidence="2" id="KW-0813">Transport</keyword>
<evidence type="ECO:0000256" key="3">
    <source>
        <dbReference type="ARBA" id="ARBA00022597"/>
    </source>
</evidence>
<evidence type="ECO:0000256" key="6">
    <source>
        <dbReference type="ARBA" id="ARBA00023136"/>
    </source>
</evidence>
<keyword evidence="3" id="KW-0762">Sugar transport</keyword>
<evidence type="ECO:0000256" key="7">
    <source>
        <dbReference type="SAM" id="Phobius"/>
    </source>
</evidence>